<feature type="compositionally biased region" description="Low complexity" evidence="5">
    <location>
        <begin position="85"/>
        <end position="99"/>
    </location>
</feature>
<dbReference type="PROSITE" id="PS51469">
    <property type="entry name" value="SUN"/>
    <property type="match status" value="1"/>
</dbReference>
<feature type="domain" description="SUN" evidence="7">
    <location>
        <begin position="465"/>
        <end position="654"/>
    </location>
</feature>
<sequence>MPPRTNSATPGPTTRLRSRQSTPQPPAPPSAAKARPTLLPAASVGSSSGYGAPATTSTTLSSVLEKADDQTGSASPSLRRDPRTTTRTTPAPAAFGAEEMPPPPPPASRAPSRRATTTQPTAPAPAPIDATEMARNGTFVEPGAPYVERPRQPSPRFEPGNVAIAANTLPRFVPAFARGFFEQLSQAVTFLGPIALAVGATGFLLGMLWLFIQMFFSAAAWAPLGERFTNDVYNWLGTHPYSLPPSQLERAWIEFRLNYSFRDAMNSQDFQKTQLEFMLTHAVKSHEKRIVALEETGKLHEESISALEELIPSLMAVRKIDGQWEIPEAFWPALEQKLSTDSAPLWEAFVRANEKVLNGAVSESTDQRVQELIRDGHVISGKMFTEAVAKNYEWLDTHFKDEMRKVEHEIHNDIRRIASQTTTDIIASTHTIFTTKELELLAKANQVRASYEALRQHNFFATGLGARIDADMTSPTFGKGNWLHRTLFYDPHPPIAALQRWEEATDCWCAAPSTEMGKAQITVLMNHVIFPERLIIEHIPATGTLNISTAPRNLEVWAERLPGATSTTEQIQASVYEWSGGSEHCEGPPPSKEHICIGRGKYEIHSEKVVQSFAMMVDTASLGLAARRVTVRVTGNWGGRATCLYRLRMTGARVDTGPPD</sequence>
<dbReference type="GO" id="GO:0034993">
    <property type="term" value="C:meiotic nuclear membrane microtubule tethering complex"/>
    <property type="evidence" value="ECO:0007669"/>
    <property type="project" value="TreeGrafter"/>
</dbReference>
<feature type="compositionally biased region" description="Low complexity" evidence="5">
    <location>
        <begin position="109"/>
        <end position="131"/>
    </location>
</feature>
<dbReference type="InterPro" id="IPR012919">
    <property type="entry name" value="SUN_dom"/>
</dbReference>
<proteinExistence type="predicted"/>
<reference evidence="8" key="1">
    <citation type="submission" date="2023-08" db="EMBL/GenBank/DDBJ databases">
        <title>Black Yeasts Isolated from many extreme environments.</title>
        <authorList>
            <person name="Coleine C."/>
            <person name="Stajich J.E."/>
            <person name="Selbmann L."/>
        </authorList>
    </citation>
    <scope>NUCLEOTIDE SEQUENCE</scope>
    <source>
        <strain evidence="8">CCFEE 5810</strain>
    </source>
</reference>
<evidence type="ECO:0000256" key="1">
    <source>
        <dbReference type="ARBA" id="ARBA00004370"/>
    </source>
</evidence>
<accession>A0AAN7VZH1</accession>
<name>A0AAN7VZH1_9PEZI</name>
<gene>
    <name evidence="8" type="ORF">LTR97_007811</name>
</gene>
<evidence type="ECO:0000256" key="6">
    <source>
        <dbReference type="SAM" id="Phobius"/>
    </source>
</evidence>
<dbReference type="AlphaFoldDB" id="A0AAN7VZH1"/>
<dbReference type="PANTHER" id="PTHR12911:SF8">
    <property type="entry name" value="KLAROID PROTEIN-RELATED"/>
    <property type="match status" value="1"/>
</dbReference>
<dbReference type="GO" id="GO:0043495">
    <property type="term" value="F:protein-membrane adaptor activity"/>
    <property type="evidence" value="ECO:0007669"/>
    <property type="project" value="TreeGrafter"/>
</dbReference>
<keyword evidence="3 6" id="KW-1133">Transmembrane helix</keyword>
<dbReference type="InterPro" id="IPR045119">
    <property type="entry name" value="SUN1-5"/>
</dbReference>
<dbReference type="PANTHER" id="PTHR12911">
    <property type="entry name" value="SAD1/UNC-84-LIKE PROTEIN-RELATED"/>
    <property type="match status" value="1"/>
</dbReference>
<evidence type="ECO:0000313" key="8">
    <source>
        <dbReference type="EMBL" id="KAK5696508.1"/>
    </source>
</evidence>
<dbReference type="EMBL" id="JAVRQU010000012">
    <property type="protein sequence ID" value="KAK5696508.1"/>
    <property type="molecule type" value="Genomic_DNA"/>
</dbReference>
<evidence type="ECO:0000256" key="4">
    <source>
        <dbReference type="ARBA" id="ARBA00023136"/>
    </source>
</evidence>
<keyword evidence="2 6" id="KW-0812">Transmembrane</keyword>
<evidence type="ECO:0000256" key="3">
    <source>
        <dbReference type="ARBA" id="ARBA00022989"/>
    </source>
</evidence>
<comment type="subcellular location">
    <subcellularLocation>
        <location evidence="1">Membrane</location>
    </subcellularLocation>
</comment>
<evidence type="ECO:0000259" key="7">
    <source>
        <dbReference type="PROSITE" id="PS51469"/>
    </source>
</evidence>
<feature type="region of interest" description="Disordered" evidence="5">
    <location>
        <begin position="1"/>
        <end position="131"/>
    </location>
</feature>
<dbReference type="Gene3D" id="2.60.120.260">
    <property type="entry name" value="Galactose-binding domain-like"/>
    <property type="match status" value="1"/>
</dbReference>
<evidence type="ECO:0000256" key="2">
    <source>
        <dbReference type="ARBA" id="ARBA00022692"/>
    </source>
</evidence>
<evidence type="ECO:0000256" key="5">
    <source>
        <dbReference type="SAM" id="MobiDB-lite"/>
    </source>
</evidence>
<protein>
    <recommendedName>
        <fullName evidence="7">SUN domain-containing protein</fullName>
    </recommendedName>
</protein>
<comment type="caution">
    <text evidence="8">The sequence shown here is derived from an EMBL/GenBank/DDBJ whole genome shotgun (WGS) entry which is preliminary data.</text>
</comment>
<keyword evidence="4 6" id="KW-0472">Membrane</keyword>
<dbReference type="Proteomes" id="UP001310594">
    <property type="component" value="Unassembled WGS sequence"/>
</dbReference>
<feature type="transmembrane region" description="Helical" evidence="6">
    <location>
        <begin position="190"/>
        <end position="212"/>
    </location>
</feature>
<feature type="compositionally biased region" description="Polar residues" evidence="5">
    <location>
        <begin position="1"/>
        <end position="12"/>
    </location>
</feature>
<evidence type="ECO:0000313" key="9">
    <source>
        <dbReference type="Proteomes" id="UP001310594"/>
    </source>
</evidence>
<feature type="compositionally biased region" description="Low complexity" evidence="5">
    <location>
        <begin position="30"/>
        <end position="54"/>
    </location>
</feature>
<organism evidence="8 9">
    <name type="scientific">Elasticomyces elasticus</name>
    <dbReference type="NCBI Taxonomy" id="574655"/>
    <lineage>
        <taxon>Eukaryota</taxon>
        <taxon>Fungi</taxon>
        <taxon>Dikarya</taxon>
        <taxon>Ascomycota</taxon>
        <taxon>Pezizomycotina</taxon>
        <taxon>Dothideomycetes</taxon>
        <taxon>Dothideomycetidae</taxon>
        <taxon>Mycosphaerellales</taxon>
        <taxon>Teratosphaeriaceae</taxon>
        <taxon>Elasticomyces</taxon>
    </lineage>
</organism>